<dbReference type="InterPro" id="IPR036790">
    <property type="entry name" value="Frizzled_dom_sf"/>
</dbReference>
<feature type="domain" description="Ig-like" evidence="28">
    <location>
        <begin position="160"/>
        <end position="237"/>
    </location>
</feature>
<dbReference type="CDD" id="cd05048">
    <property type="entry name" value="PTKc_Ror"/>
    <property type="match status" value="1"/>
</dbReference>
<keyword evidence="10" id="KW-0770">Synapse</keyword>
<dbReference type="FunFam" id="1.10.510.10:FF:000116">
    <property type="entry name" value="inactive tyrosine-protein kinase transmembrane receptor ROR1"/>
    <property type="match status" value="1"/>
</dbReference>
<evidence type="ECO:0000313" key="29">
    <source>
        <dbReference type="EnsemblMetazoa" id="tetur01g04410.1"/>
    </source>
</evidence>
<dbReference type="FunFam" id="3.30.200.20:FF:000139">
    <property type="entry name" value="inactive tyrosine-protein kinase transmembrane receptor ROR1"/>
    <property type="match status" value="1"/>
</dbReference>
<keyword evidence="3 19" id="KW-0420">Kringle</keyword>
<feature type="compositionally biased region" description="Low complexity" evidence="22">
    <location>
        <begin position="1021"/>
        <end position="1033"/>
    </location>
</feature>
<keyword evidence="16" id="KW-0393">Immunoglobulin domain</keyword>
<dbReference type="Pfam" id="PF07714">
    <property type="entry name" value="PK_Tyr_Ser-Thr"/>
    <property type="match status" value="1"/>
</dbReference>
<dbReference type="PROSITE" id="PS00107">
    <property type="entry name" value="PROTEIN_KINASE_ATP"/>
    <property type="match status" value="1"/>
</dbReference>
<keyword evidence="5 21" id="KW-0812">Transmembrane</keyword>
<dbReference type="SMART" id="SM00130">
    <property type="entry name" value="KR"/>
    <property type="match status" value="1"/>
</dbReference>
<evidence type="ECO:0000259" key="28">
    <source>
        <dbReference type="PROSITE" id="PS50835"/>
    </source>
</evidence>
<evidence type="ECO:0000256" key="5">
    <source>
        <dbReference type="ARBA" id="ARBA00022692"/>
    </source>
</evidence>
<evidence type="ECO:0000259" key="26">
    <source>
        <dbReference type="PROSITE" id="PS50038"/>
    </source>
</evidence>
<keyword evidence="12" id="KW-0829">Tyrosine-protein kinase</keyword>
<evidence type="ECO:0000256" key="10">
    <source>
        <dbReference type="ARBA" id="ARBA00023018"/>
    </source>
</evidence>
<dbReference type="InterPro" id="IPR007110">
    <property type="entry name" value="Ig-like_dom"/>
</dbReference>
<dbReference type="HOGENOM" id="CLU_630603_0_0_1"/>
<dbReference type="SUPFAM" id="SSF57440">
    <property type="entry name" value="Kringle-like"/>
    <property type="match status" value="1"/>
</dbReference>
<comment type="subcellular location">
    <subcellularLocation>
        <location evidence="1">Membrane</location>
        <topology evidence="1">Single-pass type I membrane protein</topology>
    </subcellularLocation>
    <subcellularLocation>
        <location evidence="17">Synapse</location>
    </subcellularLocation>
</comment>
<evidence type="ECO:0000256" key="13">
    <source>
        <dbReference type="ARBA" id="ARBA00023157"/>
    </source>
</evidence>
<feature type="binding site" evidence="20">
    <location>
        <position position="769"/>
    </location>
    <ligand>
        <name>ATP</name>
        <dbReference type="ChEBI" id="CHEBI:30616"/>
    </ligand>
</feature>
<evidence type="ECO:0000256" key="16">
    <source>
        <dbReference type="ARBA" id="ARBA00023319"/>
    </source>
</evidence>
<dbReference type="Gene3D" id="2.40.20.10">
    <property type="entry name" value="Plasminogen Kringle 4"/>
    <property type="match status" value="1"/>
</dbReference>
<feature type="chain" id="PRO_5007728934" description="Tyrosine-protein kinase receptor" evidence="24">
    <location>
        <begin position="33"/>
        <end position="1206"/>
    </location>
</feature>
<dbReference type="GO" id="GO:0045202">
    <property type="term" value="C:synapse"/>
    <property type="evidence" value="ECO:0007669"/>
    <property type="project" value="UniProtKB-SubCell"/>
</dbReference>
<dbReference type="Pfam" id="PF07679">
    <property type="entry name" value="I-set"/>
    <property type="match status" value="1"/>
</dbReference>
<dbReference type="Gene3D" id="1.10.2000.10">
    <property type="entry name" value="Frizzled cysteine-rich domain"/>
    <property type="match status" value="1"/>
</dbReference>
<dbReference type="AlphaFoldDB" id="T1JQT6"/>
<feature type="compositionally biased region" description="Basic residues" evidence="22">
    <location>
        <begin position="1043"/>
        <end position="1055"/>
    </location>
</feature>
<dbReference type="Proteomes" id="UP000015104">
    <property type="component" value="Unassembled WGS sequence"/>
</dbReference>
<evidence type="ECO:0000256" key="2">
    <source>
        <dbReference type="ARBA" id="ARBA00022553"/>
    </source>
</evidence>
<keyword evidence="9 23" id="KW-1133">Transmembrane helix</keyword>
<evidence type="ECO:0000256" key="22">
    <source>
        <dbReference type="SAM" id="MobiDB-lite"/>
    </source>
</evidence>
<dbReference type="GO" id="GO:0017147">
    <property type="term" value="F:Wnt-protein binding"/>
    <property type="evidence" value="ECO:0007669"/>
    <property type="project" value="TreeGrafter"/>
</dbReference>
<dbReference type="PROSITE" id="PS50835">
    <property type="entry name" value="IG_LIKE"/>
    <property type="match status" value="1"/>
</dbReference>
<dbReference type="EMBL" id="CAEY01000441">
    <property type="status" value="NOT_ANNOTATED_CDS"/>
    <property type="molecule type" value="Genomic_DNA"/>
</dbReference>
<dbReference type="InterPro" id="IPR003598">
    <property type="entry name" value="Ig_sub2"/>
</dbReference>
<dbReference type="EC" id="2.7.10.1" evidence="21"/>
<evidence type="ECO:0000256" key="23">
    <source>
        <dbReference type="SAM" id="Phobius"/>
    </source>
</evidence>
<dbReference type="PRINTS" id="PR00018">
    <property type="entry name" value="KRINGLE"/>
</dbReference>
<reference evidence="29" key="2">
    <citation type="submission" date="2015-06" db="UniProtKB">
        <authorList>
            <consortium name="EnsemblMetazoa"/>
        </authorList>
    </citation>
    <scope>IDENTIFICATION</scope>
</reference>
<dbReference type="SMART" id="SM00408">
    <property type="entry name" value="IGc2"/>
    <property type="match status" value="1"/>
</dbReference>
<evidence type="ECO:0000256" key="14">
    <source>
        <dbReference type="ARBA" id="ARBA00023170"/>
    </source>
</evidence>
<feature type="compositionally biased region" description="Low complexity" evidence="22">
    <location>
        <begin position="696"/>
        <end position="708"/>
    </location>
</feature>
<feature type="transmembrane region" description="Helical" evidence="23">
    <location>
        <begin position="653"/>
        <end position="677"/>
    </location>
</feature>
<dbReference type="CDD" id="cd00108">
    <property type="entry name" value="KR"/>
    <property type="match status" value="1"/>
</dbReference>
<evidence type="ECO:0000256" key="1">
    <source>
        <dbReference type="ARBA" id="ARBA00004479"/>
    </source>
</evidence>
<dbReference type="EnsemblMetazoa" id="tetur01g04410.1">
    <property type="protein sequence ID" value="tetur01g04410.1"/>
    <property type="gene ID" value="tetur01g04410"/>
</dbReference>
<keyword evidence="4" id="KW-0808">Transferase</keyword>
<dbReference type="SMART" id="SM00409">
    <property type="entry name" value="IG"/>
    <property type="match status" value="1"/>
</dbReference>
<dbReference type="InterPro" id="IPR018056">
    <property type="entry name" value="Kringle_CS"/>
</dbReference>
<comment type="catalytic activity">
    <reaction evidence="18 21">
        <text>L-tyrosyl-[protein] + ATP = O-phospho-L-tyrosyl-[protein] + ADP + H(+)</text>
        <dbReference type="Rhea" id="RHEA:10596"/>
        <dbReference type="Rhea" id="RHEA-COMP:10136"/>
        <dbReference type="Rhea" id="RHEA-COMP:20101"/>
        <dbReference type="ChEBI" id="CHEBI:15378"/>
        <dbReference type="ChEBI" id="CHEBI:30616"/>
        <dbReference type="ChEBI" id="CHEBI:46858"/>
        <dbReference type="ChEBI" id="CHEBI:61978"/>
        <dbReference type="ChEBI" id="CHEBI:456216"/>
        <dbReference type="EC" id="2.7.10.1"/>
    </reaction>
</comment>
<dbReference type="PROSITE" id="PS50070">
    <property type="entry name" value="KRINGLE_2"/>
    <property type="match status" value="1"/>
</dbReference>
<dbReference type="InterPro" id="IPR003599">
    <property type="entry name" value="Ig_sub"/>
</dbReference>
<dbReference type="GO" id="GO:0004714">
    <property type="term" value="F:transmembrane receptor protein tyrosine kinase activity"/>
    <property type="evidence" value="ECO:0007669"/>
    <property type="project" value="UniProtKB-EC"/>
</dbReference>
<dbReference type="InterPro" id="IPR000719">
    <property type="entry name" value="Prot_kinase_dom"/>
</dbReference>
<evidence type="ECO:0000256" key="21">
    <source>
        <dbReference type="RuleBase" id="RU000312"/>
    </source>
</evidence>
<dbReference type="PANTHER" id="PTHR24416">
    <property type="entry name" value="TYROSINE-PROTEIN KINASE RECEPTOR"/>
    <property type="match status" value="1"/>
</dbReference>
<dbReference type="InterPro" id="IPR001245">
    <property type="entry name" value="Ser-Thr/Tyr_kinase_cat_dom"/>
</dbReference>
<evidence type="ECO:0000256" key="7">
    <source>
        <dbReference type="ARBA" id="ARBA00022777"/>
    </source>
</evidence>
<dbReference type="InterPro" id="IPR008266">
    <property type="entry name" value="Tyr_kinase_AS"/>
</dbReference>
<reference evidence="30" key="1">
    <citation type="submission" date="2011-08" db="EMBL/GenBank/DDBJ databases">
        <authorList>
            <person name="Rombauts S."/>
        </authorList>
    </citation>
    <scope>NUCLEOTIDE SEQUENCE</scope>
    <source>
        <strain evidence="30">London</strain>
    </source>
</reference>
<feature type="domain" description="Kringle" evidence="27">
    <location>
        <begin position="574"/>
        <end position="649"/>
    </location>
</feature>
<feature type="domain" description="Protein kinase" evidence="25">
    <location>
        <begin position="737"/>
        <end position="1006"/>
    </location>
</feature>
<feature type="region of interest" description="Disordered" evidence="22">
    <location>
        <begin position="106"/>
        <end position="135"/>
    </location>
</feature>
<evidence type="ECO:0000256" key="9">
    <source>
        <dbReference type="ARBA" id="ARBA00022989"/>
    </source>
</evidence>
<dbReference type="SUPFAM" id="SSF56112">
    <property type="entry name" value="Protein kinase-like (PK-like)"/>
    <property type="match status" value="1"/>
</dbReference>
<evidence type="ECO:0000256" key="11">
    <source>
        <dbReference type="ARBA" id="ARBA00023136"/>
    </source>
</evidence>
<dbReference type="InterPro" id="IPR020635">
    <property type="entry name" value="Tyr_kinase_cat_dom"/>
</dbReference>
<dbReference type="InterPro" id="IPR020067">
    <property type="entry name" value="Frizzled_dom"/>
</dbReference>
<organism evidence="29 30">
    <name type="scientific">Tetranychus urticae</name>
    <name type="common">Two-spotted spider mite</name>
    <dbReference type="NCBI Taxonomy" id="32264"/>
    <lineage>
        <taxon>Eukaryota</taxon>
        <taxon>Metazoa</taxon>
        <taxon>Ecdysozoa</taxon>
        <taxon>Arthropoda</taxon>
        <taxon>Chelicerata</taxon>
        <taxon>Arachnida</taxon>
        <taxon>Acari</taxon>
        <taxon>Acariformes</taxon>
        <taxon>Trombidiformes</taxon>
        <taxon>Prostigmata</taxon>
        <taxon>Eleutherengona</taxon>
        <taxon>Raphignathae</taxon>
        <taxon>Tetranychoidea</taxon>
        <taxon>Tetranychidae</taxon>
        <taxon>Tetranychus</taxon>
    </lineage>
</organism>
<dbReference type="EMBL" id="CAEY01000440">
    <property type="status" value="NOT_ANNOTATED_CDS"/>
    <property type="molecule type" value="Genomic_DNA"/>
</dbReference>
<feature type="compositionally biased region" description="Low complexity" evidence="22">
    <location>
        <begin position="69"/>
        <end position="79"/>
    </location>
</feature>
<dbReference type="PROSITE" id="PS50038">
    <property type="entry name" value="FZ"/>
    <property type="match status" value="1"/>
</dbReference>
<evidence type="ECO:0000256" key="6">
    <source>
        <dbReference type="ARBA" id="ARBA00022741"/>
    </source>
</evidence>
<feature type="signal peptide" evidence="24">
    <location>
        <begin position="1"/>
        <end position="32"/>
    </location>
</feature>
<dbReference type="InterPro" id="IPR036179">
    <property type="entry name" value="Ig-like_dom_sf"/>
</dbReference>
<accession>T1JQT6</accession>
<dbReference type="Gene3D" id="3.30.200.20">
    <property type="entry name" value="Phosphorylase Kinase, domain 1"/>
    <property type="match status" value="1"/>
</dbReference>
<evidence type="ECO:0000256" key="3">
    <source>
        <dbReference type="ARBA" id="ARBA00022572"/>
    </source>
</evidence>
<feature type="domain" description="FZ" evidence="26">
    <location>
        <begin position="287"/>
        <end position="424"/>
    </location>
</feature>
<dbReference type="STRING" id="32264.T1JQT6"/>
<dbReference type="InterPro" id="IPR017441">
    <property type="entry name" value="Protein_kinase_ATP_BS"/>
</dbReference>
<evidence type="ECO:0000256" key="15">
    <source>
        <dbReference type="ARBA" id="ARBA00023180"/>
    </source>
</evidence>
<evidence type="ECO:0000256" key="17">
    <source>
        <dbReference type="ARBA" id="ARBA00034103"/>
    </source>
</evidence>
<keyword evidence="15" id="KW-0325">Glycoprotein</keyword>
<evidence type="ECO:0000259" key="25">
    <source>
        <dbReference type="PROSITE" id="PS50011"/>
    </source>
</evidence>
<dbReference type="InterPro" id="IPR002011">
    <property type="entry name" value="Tyr_kinase_rcpt_2_CS"/>
</dbReference>
<dbReference type="GO" id="GO:0005524">
    <property type="term" value="F:ATP binding"/>
    <property type="evidence" value="ECO:0007669"/>
    <property type="project" value="UniProtKB-UniRule"/>
</dbReference>
<dbReference type="GO" id="GO:0007169">
    <property type="term" value="P:cell surface receptor protein tyrosine kinase signaling pathway"/>
    <property type="evidence" value="ECO:0007669"/>
    <property type="project" value="InterPro"/>
</dbReference>
<comment type="caution">
    <text evidence="19">Lacks conserved residue(s) required for the propagation of feature annotation.</text>
</comment>
<keyword evidence="8 20" id="KW-0067">ATP-binding</keyword>
<evidence type="ECO:0000313" key="30">
    <source>
        <dbReference type="Proteomes" id="UP000015104"/>
    </source>
</evidence>
<dbReference type="Gene3D" id="1.10.510.10">
    <property type="entry name" value="Transferase(Phosphotransferase) domain 1"/>
    <property type="match status" value="1"/>
</dbReference>
<keyword evidence="7" id="KW-0418">Kinase</keyword>
<keyword evidence="14 21" id="KW-0675">Receptor</keyword>
<dbReference type="PROSITE" id="PS50011">
    <property type="entry name" value="PROTEIN_KINASE_DOM"/>
    <property type="match status" value="1"/>
</dbReference>
<keyword evidence="6 20" id="KW-0547">Nucleotide-binding</keyword>
<dbReference type="PROSITE" id="PS00239">
    <property type="entry name" value="RECEPTOR_TYR_KIN_II"/>
    <property type="match status" value="1"/>
</dbReference>
<evidence type="ECO:0000256" key="12">
    <source>
        <dbReference type="ARBA" id="ARBA00023137"/>
    </source>
</evidence>
<dbReference type="InterPro" id="IPR050122">
    <property type="entry name" value="RTK"/>
</dbReference>
<dbReference type="SUPFAM" id="SSF48726">
    <property type="entry name" value="Immunoglobulin"/>
    <property type="match status" value="1"/>
</dbReference>
<dbReference type="InterPro" id="IPR013098">
    <property type="entry name" value="Ig_I-set"/>
</dbReference>
<dbReference type="GO" id="GO:0005886">
    <property type="term" value="C:plasma membrane"/>
    <property type="evidence" value="ECO:0007669"/>
    <property type="project" value="TreeGrafter"/>
</dbReference>
<evidence type="ECO:0000256" key="19">
    <source>
        <dbReference type="PROSITE-ProRule" id="PRU00121"/>
    </source>
</evidence>
<comment type="similarity">
    <text evidence="21">Belongs to the protein kinase superfamily. Tyr protein kinase family. Insulin receptor subfamily.</text>
</comment>
<dbReference type="PROSITE" id="PS00109">
    <property type="entry name" value="PROTEIN_KINASE_TYR"/>
    <property type="match status" value="1"/>
</dbReference>
<keyword evidence="24" id="KW-0732">Signal</keyword>
<dbReference type="GO" id="GO:0043235">
    <property type="term" value="C:receptor complex"/>
    <property type="evidence" value="ECO:0007669"/>
    <property type="project" value="TreeGrafter"/>
</dbReference>
<dbReference type="CDD" id="cd07459">
    <property type="entry name" value="CRD_TK_ROR_like"/>
    <property type="match status" value="1"/>
</dbReference>
<feature type="compositionally biased region" description="Polar residues" evidence="22">
    <location>
        <begin position="684"/>
        <end position="695"/>
    </location>
</feature>
<name>T1JQT6_TETUR</name>
<dbReference type="PANTHER" id="PTHR24416:SF611">
    <property type="entry name" value="TYROSINE-PROTEIN KINASE TRANSMEMBRANE RECEPTOR ROR"/>
    <property type="match status" value="1"/>
</dbReference>
<evidence type="ECO:0000259" key="27">
    <source>
        <dbReference type="PROSITE" id="PS50070"/>
    </source>
</evidence>
<dbReference type="InterPro" id="IPR013806">
    <property type="entry name" value="Kringle-like"/>
</dbReference>
<evidence type="ECO:0000256" key="8">
    <source>
        <dbReference type="ARBA" id="ARBA00022840"/>
    </source>
</evidence>
<dbReference type="InterPro" id="IPR041775">
    <property type="entry name" value="Ror-like_CRD"/>
</dbReference>
<keyword evidence="13" id="KW-1015">Disulfide bond</keyword>
<evidence type="ECO:0000256" key="24">
    <source>
        <dbReference type="SAM" id="SignalP"/>
    </source>
</evidence>
<dbReference type="Pfam" id="PF00051">
    <property type="entry name" value="Kringle"/>
    <property type="match status" value="1"/>
</dbReference>
<keyword evidence="30" id="KW-1185">Reference proteome</keyword>
<feature type="region of interest" description="Disordered" evidence="22">
    <location>
        <begin position="1021"/>
        <end position="1091"/>
    </location>
</feature>
<keyword evidence="11 23" id="KW-0472">Membrane</keyword>
<dbReference type="InterPro" id="IPR011009">
    <property type="entry name" value="Kinase-like_dom_sf"/>
</dbReference>
<dbReference type="Pfam" id="PF01392">
    <property type="entry name" value="Fz"/>
    <property type="match status" value="1"/>
</dbReference>
<dbReference type="PRINTS" id="PR00109">
    <property type="entry name" value="TYRKINASE"/>
</dbReference>
<sequence>MIFINQIQMVPSDLFHITLFLAITSLSTFARAGEPGDLAVNSLTLDDPRRLGPQDLPELTGVKTENAQSRSKGSSGGSKLTDTSVETTLGFKGGNGESVGVVNGSTANINDRKGNNDEFLGHGKKGSQTDLTSSSTSLDIGRKHFLRLLEPLSNYSKPIGSTLRLKCIFESNPGKIKVSWYKNEAPLEPDERIEIKQSKPAKEKTVARLKIQSVMFLDSGFYKCEANNGKDTMESVAIVRVDGDDISSHLGVIPTIDDEVVPEFPQLNSESGIIPGYIDKFDVEDKVKTNFCEPYRGTVCSQVIGNQTIYVETEGSQDILEGKIVGVFTVIKSSRDISHQCHRFAIPSLCLSIFPLCSQDLHHMLQHKPRQVCRDECEMLEHQICHLEYTIAKRHPLIGQANLLPACEKLAPSGSIESADCVRLGVPNVVQVIQVLGERHNLRSLVRGTTTSHDRDVKEIMKKFNLTPASKQKTPTRGFNQLDYIFVSDNFGVKDFETEPKSWSDHMELIAELKCLARIIKCPIFHFHATHLLHEKIRAQLDPLVIKADNKAVSETLGIVIIPLHNLSKLVYDTCYQDNGENYRGTTSRTVTGVDCAPWHQQVFYKTADYPELIGGHNYCRNPGGMESQPWCFIREPEMKKVYCDVPRCVDNFWVYIVVPSLGALVLFILLLALCCLRRKPRSKSSGPQFNSGRQSESSISNLQSSRNGVGGSGSVEMNSLLPKKQSHATEYPLSCLKFIEVLGEGAFGKVYRGELIMSLNDTVPIAIKTLKEDANMKTRQDFQREADLMADLIHPNIVCLLGVCFKEEPMCMMFEFMSEGDLHEYLITHSPGSEMVNKDGTRPRVLDINDFLHISTQIGAGMEYLGSHHYVHRDLAARNCLVSDHLTVKISDFGLSRDIYASDYYRVHSKSLLPVRWMPPESILYGKFTTESDVWSFGVLLWEIFSYGLQPYYGYTNQQVIDMIRGRHLLPCPSECPPNIYSLMNQCWTENPAQRPSFSQLHQRLRNWKAVYSNTIASTTLPSASSHSSSHSGINLMGSTLPHHHNHNHQHQQHHQQPQLHNQHKVSLTLGSRSTSGGIGGDGREGRTVANNNQNLHHHLIQSPTSSSSPHSSSSLSQHYGLTTNVRQNKDAGSPLLTQQKFPVMNHQTIQQHFNGHQNQTPYILNQHHFITTNHGSNSPSNLSNRSIPTMTGHTFKGHHNSAFN</sequence>
<dbReference type="InterPro" id="IPR000001">
    <property type="entry name" value="Kringle"/>
</dbReference>
<keyword evidence="2 21" id="KW-0597">Phosphoprotein</keyword>
<dbReference type="InterPro" id="IPR038178">
    <property type="entry name" value="Kringle_sf"/>
</dbReference>
<proteinExistence type="inferred from homology"/>
<dbReference type="Gene3D" id="2.60.40.10">
    <property type="entry name" value="Immunoglobulins"/>
    <property type="match status" value="1"/>
</dbReference>
<dbReference type="PROSITE" id="PS00021">
    <property type="entry name" value="KRINGLE_1"/>
    <property type="match status" value="1"/>
</dbReference>
<feature type="region of interest" description="Disordered" evidence="22">
    <location>
        <begin position="42"/>
        <end position="85"/>
    </location>
</feature>
<evidence type="ECO:0000256" key="4">
    <source>
        <dbReference type="ARBA" id="ARBA00022679"/>
    </source>
</evidence>
<feature type="region of interest" description="Disordered" evidence="22">
    <location>
        <begin position="681"/>
        <end position="711"/>
    </location>
</feature>
<dbReference type="SMART" id="SM00219">
    <property type="entry name" value="TyrKc"/>
    <property type="match status" value="1"/>
</dbReference>
<protein>
    <recommendedName>
        <fullName evidence="21">Tyrosine-protein kinase receptor</fullName>
        <ecNumber evidence="21">2.7.10.1</ecNumber>
    </recommendedName>
</protein>
<evidence type="ECO:0000256" key="18">
    <source>
        <dbReference type="ARBA" id="ARBA00051243"/>
    </source>
</evidence>
<evidence type="ECO:0000256" key="20">
    <source>
        <dbReference type="PROSITE-ProRule" id="PRU10141"/>
    </source>
</evidence>
<dbReference type="InterPro" id="IPR013783">
    <property type="entry name" value="Ig-like_fold"/>
</dbReference>
<dbReference type="CDD" id="cd00096">
    <property type="entry name" value="Ig"/>
    <property type="match status" value="1"/>
</dbReference>
<dbReference type="eggNOG" id="KOG1026">
    <property type="taxonomic scope" value="Eukaryota"/>
</dbReference>
<feature type="compositionally biased region" description="Basic and acidic residues" evidence="22">
    <location>
        <begin position="110"/>
        <end position="121"/>
    </location>
</feature>